<proteinExistence type="predicted"/>
<sequence length="185" mass="20772">MTHFFTIGHSNRSIEEFIELLGESDIDLVVDVRRLPGSTKYPHFDEDALEKSLAEADVALRRLPGLTGRRNVSKEIPFEVNAWWRNRSFHNYADHALTDEFRSSLDELRDWGASATTVVMCSEAVWWRCHRRLIADHLLARGHEVAHILGRGQVKPAELSEGAVIGDDGTVTYPAPVADPAEATQ</sequence>
<dbReference type="Proteomes" id="UP000253509">
    <property type="component" value="Unassembled WGS sequence"/>
</dbReference>
<evidence type="ECO:0000313" key="1">
    <source>
        <dbReference type="EMBL" id="RBP73801.1"/>
    </source>
</evidence>
<reference evidence="1 2" key="1">
    <citation type="submission" date="2018-06" db="EMBL/GenBank/DDBJ databases">
        <title>Freshwater and sediment microbial communities from various areas in North America, analyzing microbe dynamics in response to fracking.</title>
        <authorList>
            <person name="Lamendella R."/>
        </authorList>
    </citation>
    <scope>NUCLEOTIDE SEQUENCE [LARGE SCALE GENOMIC DNA]</scope>
    <source>
        <strain evidence="1 2">3b_TX</strain>
    </source>
</reference>
<name>A0A366IM46_9MICO</name>
<dbReference type="InterPro" id="IPR014519">
    <property type="entry name" value="UCP024492"/>
</dbReference>
<comment type="caution">
    <text evidence="1">The sequence shown here is derived from an EMBL/GenBank/DDBJ whole genome shotgun (WGS) entry which is preliminary data.</text>
</comment>
<dbReference type="InterPro" id="IPR007438">
    <property type="entry name" value="DUF488"/>
</dbReference>
<organism evidence="1 2">
    <name type="scientific">Brevibacterium celere</name>
    <dbReference type="NCBI Taxonomy" id="225845"/>
    <lineage>
        <taxon>Bacteria</taxon>
        <taxon>Bacillati</taxon>
        <taxon>Actinomycetota</taxon>
        <taxon>Actinomycetes</taxon>
        <taxon>Micrococcales</taxon>
        <taxon>Brevibacteriaceae</taxon>
        <taxon>Brevibacterium</taxon>
    </lineage>
</organism>
<accession>A0A366IM46</accession>
<dbReference type="AlphaFoldDB" id="A0A366IM46"/>
<protein>
    <submittedName>
        <fullName evidence="1">Uncharacterized protein DUF488</fullName>
    </submittedName>
</protein>
<gene>
    <name evidence="1" type="ORF">DFO65_102332</name>
</gene>
<keyword evidence="2" id="KW-1185">Reference proteome</keyword>
<evidence type="ECO:0000313" key="2">
    <source>
        <dbReference type="Proteomes" id="UP000253509"/>
    </source>
</evidence>
<dbReference type="PANTHER" id="PTHR39337:SF1">
    <property type="entry name" value="BLR5642 PROTEIN"/>
    <property type="match status" value="1"/>
</dbReference>
<dbReference type="Pfam" id="PF04343">
    <property type="entry name" value="DUF488"/>
    <property type="match status" value="1"/>
</dbReference>
<dbReference type="RefSeq" id="WP_113903161.1">
    <property type="nucleotide sequence ID" value="NZ_QNSB01000002.1"/>
</dbReference>
<dbReference type="EMBL" id="QNSB01000002">
    <property type="protein sequence ID" value="RBP73801.1"/>
    <property type="molecule type" value="Genomic_DNA"/>
</dbReference>
<dbReference type="PANTHER" id="PTHR39337">
    <property type="entry name" value="BLR5642 PROTEIN"/>
    <property type="match status" value="1"/>
</dbReference>
<dbReference type="PIRSF" id="PIRSF024492">
    <property type="entry name" value="UCP024492"/>
    <property type="match status" value="1"/>
</dbReference>